<organism evidence="8">
    <name type="scientific">Rodentolepis nana</name>
    <name type="common">Dwarf tapeworm</name>
    <name type="synonym">Hymenolepis nana</name>
    <dbReference type="NCBI Taxonomy" id="102285"/>
    <lineage>
        <taxon>Eukaryota</taxon>
        <taxon>Metazoa</taxon>
        <taxon>Spiralia</taxon>
        <taxon>Lophotrochozoa</taxon>
        <taxon>Platyhelminthes</taxon>
        <taxon>Cestoda</taxon>
        <taxon>Eucestoda</taxon>
        <taxon>Cyclophyllidea</taxon>
        <taxon>Hymenolepididae</taxon>
        <taxon>Rodentolepis</taxon>
    </lineage>
</organism>
<dbReference type="InterPro" id="IPR007014">
    <property type="entry name" value="FUN14"/>
</dbReference>
<dbReference type="GO" id="GO:0000422">
    <property type="term" value="P:autophagy of mitochondrion"/>
    <property type="evidence" value="ECO:0007669"/>
    <property type="project" value="TreeGrafter"/>
</dbReference>
<dbReference type="Pfam" id="PF04930">
    <property type="entry name" value="FUN14"/>
    <property type="match status" value="1"/>
</dbReference>
<dbReference type="PANTHER" id="PTHR21346:SF0">
    <property type="entry name" value="RE45833P"/>
    <property type="match status" value="1"/>
</dbReference>
<evidence type="ECO:0000256" key="5">
    <source>
        <dbReference type="ARBA" id="ARBA00023136"/>
    </source>
</evidence>
<dbReference type="STRING" id="102285.A0A0R3TW47"/>
<comment type="subcellular location">
    <subcellularLocation>
        <location evidence="1">Mitochondrion outer membrane</location>
        <topology evidence="1">Multi-pass membrane protein</topology>
    </subcellularLocation>
</comment>
<evidence type="ECO:0000313" key="8">
    <source>
        <dbReference type="WBParaSite" id="HNAJ_0001207101-mRNA-1"/>
    </source>
</evidence>
<evidence type="ECO:0000313" key="6">
    <source>
        <dbReference type="EMBL" id="VDO12079.1"/>
    </source>
</evidence>
<accession>A0A0R3TW47</accession>
<name>A0A0R3TW47_RODNA</name>
<keyword evidence="3" id="KW-0812">Transmembrane</keyword>
<dbReference type="PANTHER" id="PTHR21346">
    <property type="entry name" value="FUN14 DOMAIN CONTAINING"/>
    <property type="match status" value="1"/>
</dbReference>
<dbReference type="OrthoDB" id="163794at2759"/>
<evidence type="ECO:0000256" key="2">
    <source>
        <dbReference type="ARBA" id="ARBA00009160"/>
    </source>
</evidence>
<evidence type="ECO:0000256" key="3">
    <source>
        <dbReference type="ARBA" id="ARBA00022692"/>
    </source>
</evidence>
<evidence type="ECO:0000256" key="4">
    <source>
        <dbReference type="ARBA" id="ARBA00022989"/>
    </source>
</evidence>
<comment type="similarity">
    <text evidence="2">Belongs to the FUN14 family.</text>
</comment>
<dbReference type="Proteomes" id="UP000278807">
    <property type="component" value="Unassembled WGS sequence"/>
</dbReference>
<dbReference type="WBParaSite" id="HNAJ_0001207101-mRNA-1">
    <property type="protein sequence ID" value="HNAJ_0001207101-mRNA-1"/>
    <property type="gene ID" value="HNAJ_0001207101"/>
</dbReference>
<keyword evidence="7" id="KW-1185">Reference proteome</keyword>
<dbReference type="EMBL" id="UZAE01013999">
    <property type="protein sequence ID" value="VDO12079.1"/>
    <property type="molecule type" value="Genomic_DNA"/>
</dbReference>
<keyword evidence="5" id="KW-0472">Membrane</keyword>
<dbReference type="GO" id="GO:0005741">
    <property type="term" value="C:mitochondrial outer membrane"/>
    <property type="evidence" value="ECO:0007669"/>
    <property type="project" value="UniProtKB-SubCell"/>
</dbReference>
<reference evidence="8" key="1">
    <citation type="submission" date="2017-02" db="UniProtKB">
        <authorList>
            <consortium name="WormBaseParasite"/>
        </authorList>
    </citation>
    <scope>IDENTIFICATION</scope>
</reference>
<evidence type="ECO:0000256" key="1">
    <source>
        <dbReference type="ARBA" id="ARBA00004374"/>
    </source>
</evidence>
<reference evidence="6 7" key="2">
    <citation type="submission" date="2018-11" db="EMBL/GenBank/DDBJ databases">
        <authorList>
            <consortium name="Pathogen Informatics"/>
        </authorList>
    </citation>
    <scope>NUCLEOTIDE SEQUENCE [LARGE SCALE GENOMIC DNA]</scope>
</reference>
<keyword evidence="4" id="KW-1133">Transmembrane helix</keyword>
<proteinExistence type="inferred from homology"/>
<evidence type="ECO:0000313" key="7">
    <source>
        <dbReference type="Proteomes" id="UP000278807"/>
    </source>
</evidence>
<dbReference type="AlphaFoldDB" id="A0A0R3TW47"/>
<protein>
    <submittedName>
        <fullName evidence="8">FUN14 domain-containing protein 1</fullName>
    </submittedName>
</protein>
<gene>
    <name evidence="6" type="ORF">HNAJ_LOCUS12060</name>
</gene>
<sequence>MASRQAFEEVAQATDEVLGKIEKKPVAQQILIGAASGLLTGYVLSKIGKSVAFCIGVTAVGAQFFVNRRKSKTDWKQVESDAREALNRVLPTNKRDYAIRQKVGAILKENQIFFGSFGGGFLIGVSFA</sequence>